<dbReference type="AlphaFoldDB" id="A0A2W4W9U0"/>
<name>A0A2W4W9U0_9CYAN</name>
<gene>
    <name evidence="1" type="ORF">DCF25_12960</name>
</gene>
<comment type="caution">
    <text evidence="1">The sequence shown here is derived from an EMBL/GenBank/DDBJ whole genome shotgun (WGS) entry which is preliminary data.</text>
</comment>
<accession>A0A2W4W9U0</accession>
<protein>
    <submittedName>
        <fullName evidence="1">Uncharacterized protein</fullName>
    </submittedName>
</protein>
<reference evidence="1 2" key="2">
    <citation type="submission" date="2018-06" db="EMBL/GenBank/DDBJ databases">
        <title>Metagenomic assembly of (sub)arctic Cyanobacteria and their associated microbiome from non-axenic cultures.</title>
        <authorList>
            <person name="Baurain D."/>
        </authorList>
    </citation>
    <scope>NUCLEOTIDE SEQUENCE [LARGE SCALE GENOMIC DNA]</scope>
    <source>
        <strain evidence="1">ULC129bin1</strain>
    </source>
</reference>
<dbReference type="EMBL" id="QBMC01000085">
    <property type="protein sequence ID" value="PZO15948.1"/>
    <property type="molecule type" value="Genomic_DNA"/>
</dbReference>
<reference evidence="2" key="1">
    <citation type="submission" date="2018-04" db="EMBL/GenBank/DDBJ databases">
        <authorList>
            <person name="Cornet L."/>
        </authorList>
    </citation>
    <scope>NUCLEOTIDE SEQUENCE [LARGE SCALE GENOMIC DNA]</scope>
</reference>
<sequence>MPYALADRCIEAFFTALATFIIWIQPAIPVICAMVAWSLVSAITLSFITTVRRSIANLRKVYQIPCSRCAFSTSDYRLKCSVRPTEAFSEEAIGCYDFESKEATQLVL</sequence>
<evidence type="ECO:0000313" key="1">
    <source>
        <dbReference type="EMBL" id="PZO15948.1"/>
    </source>
</evidence>
<proteinExistence type="predicted"/>
<dbReference type="Proteomes" id="UP000249354">
    <property type="component" value="Unassembled WGS sequence"/>
</dbReference>
<evidence type="ECO:0000313" key="2">
    <source>
        <dbReference type="Proteomes" id="UP000249354"/>
    </source>
</evidence>
<organism evidence="1 2">
    <name type="scientific">Leptolyngbya foveolarum</name>
    <dbReference type="NCBI Taxonomy" id="47253"/>
    <lineage>
        <taxon>Bacteria</taxon>
        <taxon>Bacillati</taxon>
        <taxon>Cyanobacteriota</taxon>
        <taxon>Cyanophyceae</taxon>
        <taxon>Leptolyngbyales</taxon>
        <taxon>Leptolyngbyaceae</taxon>
        <taxon>Leptolyngbya group</taxon>
        <taxon>Leptolyngbya</taxon>
    </lineage>
</organism>